<dbReference type="Pfam" id="PF20260">
    <property type="entry name" value="PUA_4"/>
    <property type="match status" value="1"/>
</dbReference>
<proteinExistence type="inferred from homology"/>
<feature type="domain" description="Ribosomal RNA small subunit methyltransferase E methyltransferase" evidence="13">
    <location>
        <begin position="84"/>
        <end position="248"/>
    </location>
</feature>
<dbReference type="PANTHER" id="PTHR30027:SF3">
    <property type="entry name" value="16S RRNA (URACIL(1498)-N(3))-METHYLTRANSFERASE"/>
    <property type="match status" value="1"/>
</dbReference>
<dbReference type="EMBL" id="PXXO01000001">
    <property type="protein sequence ID" value="PSJ07354.1"/>
    <property type="molecule type" value="Genomic_DNA"/>
</dbReference>
<comment type="catalytic activity">
    <reaction evidence="11 12">
        <text>uridine(1498) in 16S rRNA + S-adenosyl-L-methionine = N(3)-methyluridine(1498) in 16S rRNA + S-adenosyl-L-homocysteine + H(+)</text>
        <dbReference type="Rhea" id="RHEA:42920"/>
        <dbReference type="Rhea" id="RHEA-COMP:10283"/>
        <dbReference type="Rhea" id="RHEA-COMP:10284"/>
        <dbReference type="ChEBI" id="CHEBI:15378"/>
        <dbReference type="ChEBI" id="CHEBI:57856"/>
        <dbReference type="ChEBI" id="CHEBI:59789"/>
        <dbReference type="ChEBI" id="CHEBI:65315"/>
        <dbReference type="ChEBI" id="CHEBI:74502"/>
        <dbReference type="EC" id="2.1.1.193"/>
    </reaction>
</comment>
<dbReference type="EC" id="2.1.1.193" evidence="3 12"/>
<dbReference type="InterPro" id="IPR029026">
    <property type="entry name" value="tRNA_m1G_MTases_N"/>
</dbReference>
<dbReference type="NCBIfam" id="TIGR00046">
    <property type="entry name" value="RsmE family RNA methyltransferase"/>
    <property type="match status" value="1"/>
</dbReference>
<evidence type="ECO:0000256" key="5">
    <source>
        <dbReference type="ARBA" id="ARBA00022490"/>
    </source>
</evidence>
<keyword evidence="16" id="KW-1185">Reference proteome</keyword>
<keyword evidence="9 12" id="KW-0949">S-adenosyl-L-methionine</keyword>
<evidence type="ECO:0000256" key="12">
    <source>
        <dbReference type="PIRNR" id="PIRNR015601"/>
    </source>
</evidence>
<evidence type="ECO:0000313" key="15">
    <source>
        <dbReference type="EMBL" id="PSJ07354.1"/>
    </source>
</evidence>
<protein>
    <recommendedName>
        <fullName evidence="4 12">Ribosomal RNA small subunit methyltransferase E</fullName>
        <ecNumber evidence="3 12">2.1.1.193</ecNumber>
    </recommendedName>
</protein>
<comment type="function">
    <text evidence="10 12">Specifically methylates the N3 position of the uracil ring of uridine 1498 (m3U1498) in 16S rRNA. Acts on the fully assembled 30S ribosomal subunit.</text>
</comment>
<dbReference type="GO" id="GO:0005737">
    <property type="term" value="C:cytoplasm"/>
    <property type="evidence" value="ECO:0007669"/>
    <property type="project" value="UniProtKB-SubCell"/>
</dbReference>
<dbReference type="CDD" id="cd18084">
    <property type="entry name" value="RsmE-like"/>
    <property type="match status" value="1"/>
</dbReference>
<keyword evidence="7 12" id="KW-0489">Methyltransferase</keyword>
<evidence type="ECO:0000256" key="3">
    <source>
        <dbReference type="ARBA" id="ARBA00012328"/>
    </source>
</evidence>
<feature type="domain" description="Ribosomal RNA small subunit methyltransferase E PUA-like" evidence="14">
    <location>
        <begin position="27"/>
        <end position="59"/>
    </location>
</feature>
<evidence type="ECO:0000256" key="1">
    <source>
        <dbReference type="ARBA" id="ARBA00004496"/>
    </source>
</evidence>
<evidence type="ECO:0000256" key="9">
    <source>
        <dbReference type="ARBA" id="ARBA00022691"/>
    </source>
</evidence>
<accession>A0A2P7N1L8</accession>
<dbReference type="AlphaFoldDB" id="A0A2P7N1L8"/>
<evidence type="ECO:0000256" key="7">
    <source>
        <dbReference type="ARBA" id="ARBA00022603"/>
    </source>
</evidence>
<evidence type="ECO:0000256" key="2">
    <source>
        <dbReference type="ARBA" id="ARBA00005528"/>
    </source>
</evidence>
<evidence type="ECO:0000259" key="13">
    <source>
        <dbReference type="Pfam" id="PF04452"/>
    </source>
</evidence>
<name>A0A2P7N1L8_9CYAN</name>
<keyword evidence="8 12" id="KW-0808">Transferase</keyword>
<dbReference type="GO" id="GO:0070475">
    <property type="term" value="P:rRNA base methylation"/>
    <property type="evidence" value="ECO:0007669"/>
    <property type="project" value="TreeGrafter"/>
</dbReference>
<evidence type="ECO:0000313" key="16">
    <source>
        <dbReference type="Proteomes" id="UP000243002"/>
    </source>
</evidence>
<evidence type="ECO:0000256" key="6">
    <source>
        <dbReference type="ARBA" id="ARBA00022552"/>
    </source>
</evidence>
<dbReference type="InterPro" id="IPR046886">
    <property type="entry name" value="RsmE_MTase_dom"/>
</dbReference>
<evidence type="ECO:0000256" key="11">
    <source>
        <dbReference type="ARBA" id="ARBA00047944"/>
    </source>
</evidence>
<evidence type="ECO:0000259" key="14">
    <source>
        <dbReference type="Pfam" id="PF20260"/>
    </source>
</evidence>
<comment type="subcellular location">
    <subcellularLocation>
        <location evidence="1 12">Cytoplasm</location>
    </subcellularLocation>
</comment>
<dbReference type="NCBIfam" id="NF008697">
    <property type="entry name" value="PRK11713.4-1"/>
    <property type="match status" value="1"/>
</dbReference>
<keyword evidence="6 12" id="KW-0698">rRNA processing</keyword>
<dbReference type="InterPro" id="IPR046887">
    <property type="entry name" value="RsmE_PUA-like"/>
</dbReference>
<gene>
    <name evidence="15" type="ORF">C7K55_01035</name>
</gene>
<dbReference type="InterPro" id="IPR029028">
    <property type="entry name" value="Alpha/beta_knot_MTases"/>
</dbReference>
<dbReference type="GO" id="GO:0070042">
    <property type="term" value="F:rRNA (uridine-N3-)-methyltransferase activity"/>
    <property type="evidence" value="ECO:0007669"/>
    <property type="project" value="TreeGrafter"/>
</dbReference>
<reference evidence="15 16" key="1">
    <citation type="journal article" date="2018" name="Environ. Microbiol.">
        <title>Ecological and genomic features of two widespread freshwater picocyanobacteria.</title>
        <authorList>
            <person name="Cabello-Yeves P.J."/>
            <person name="Picazo A."/>
            <person name="Camacho A."/>
            <person name="Callieri C."/>
            <person name="Rosselli R."/>
            <person name="Roda-Garcia J.J."/>
            <person name="Coutinho F.H."/>
            <person name="Rodriguez-Valera F."/>
        </authorList>
    </citation>
    <scope>NUCLEOTIDE SEQUENCE [LARGE SCALE GENOMIC DNA]</scope>
    <source>
        <strain evidence="15 16">Tous</strain>
    </source>
</reference>
<dbReference type="OrthoDB" id="9815641at2"/>
<dbReference type="SUPFAM" id="SSF75217">
    <property type="entry name" value="alpha/beta knot"/>
    <property type="match status" value="1"/>
</dbReference>
<dbReference type="InterPro" id="IPR006700">
    <property type="entry name" value="RsmE"/>
</dbReference>
<evidence type="ECO:0000256" key="8">
    <source>
        <dbReference type="ARBA" id="ARBA00022679"/>
    </source>
</evidence>
<comment type="caution">
    <text evidence="15">The sequence shown here is derived from an EMBL/GenBank/DDBJ whole genome shotgun (WGS) entry which is preliminary data.</text>
</comment>
<dbReference type="PIRSF" id="PIRSF015601">
    <property type="entry name" value="MTase_slr0722"/>
    <property type="match status" value="1"/>
</dbReference>
<organism evidence="15 16">
    <name type="scientific">Cyanobium usitatum str. Tous</name>
    <dbReference type="NCBI Taxonomy" id="2116684"/>
    <lineage>
        <taxon>Bacteria</taxon>
        <taxon>Bacillati</taxon>
        <taxon>Cyanobacteriota</taxon>
        <taxon>Cyanophyceae</taxon>
        <taxon>Synechococcales</taxon>
        <taxon>Prochlorococcaceae</taxon>
        <taxon>Cyanobium</taxon>
    </lineage>
</organism>
<dbReference type="Proteomes" id="UP000243002">
    <property type="component" value="Unassembled WGS sequence"/>
</dbReference>
<dbReference type="RefSeq" id="WP_106501540.1">
    <property type="nucleotide sequence ID" value="NZ_PXXO01000001.1"/>
</dbReference>
<evidence type="ECO:0000256" key="10">
    <source>
        <dbReference type="ARBA" id="ARBA00025699"/>
    </source>
</evidence>
<comment type="similarity">
    <text evidence="2 12">Belongs to the RNA methyltransferase RsmE family.</text>
</comment>
<dbReference type="Pfam" id="PF04452">
    <property type="entry name" value="Methyltrans_RNA"/>
    <property type="match status" value="1"/>
</dbReference>
<dbReference type="PANTHER" id="PTHR30027">
    <property type="entry name" value="RIBOSOMAL RNA SMALL SUBUNIT METHYLTRANSFERASE E"/>
    <property type="match status" value="1"/>
</dbReference>
<evidence type="ECO:0000256" key="4">
    <source>
        <dbReference type="ARBA" id="ARBA00013673"/>
    </source>
</evidence>
<keyword evidence="5 12" id="KW-0963">Cytoplasm</keyword>
<dbReference type="InterPro" id="IPR015947">
    <property type="entry name" value="PUA-like_sf"/>
</dbReference>
<sequence length="260" mass="27396">MTRDLRRLLITPGRLPAGPSAGAELELDRQELHYLTRVLRLRPGDRFAVVDGAGSLWTALLGPADQALLEQPPSSPLAFDPSPAPPLQLAVALPKRDADVLLRMACELGVDRFTPLKAQRSVAADSLKPERAEAILREAVEQCERLWQPQLESLRPAAELLGARPPGGSGRGLLCTARQPGLALLAQALECLGDPPGASEPLTVAIGPEGGWTPGEEALALAHGWQAVSLGSTILRCSTAAVSAAGLLSHWRAQQIGAPS</sequence>
<dbReference type="SUPFAM" id="SSF88697">
    <property type="entry name" value="PUA domain-like"/>
    <property type="match status" value="1"/>
</dbReference>
<dbReference type="Gene3D" id="3.40.1280.10">
    <property type="match status" value="1"/>
</dbReference>